<dbReference type="SUPFAM" id="SSF53474">
    <property type="entry name" value="alpha/beta-Hydrolases"/>
    <property type="match status" value="1"/>
</dbReference>
<reference evidence="3 4" key="1">
    <citation type="journal article" date="2013" name="J. Microbiol.">
        <title>Lysinibacillus chungkukjangi sp. nov., isolated from Chungkukjang, Korean fermented soybean food.</title>
        <authorList>
            <person name="Kim S.J."/>
            <person name="Jang Y.H."/>
            <person name="Hamada M."/>
            <person name="Ahn J.H."/>
            <person name="Weon H.Y."/>
            <person name="Suzuki K."/>
            <person name="Whang K.S."/>
            <person name="Kwon S.W."/>
        </authorList>
    </citation>
    <scope>NUCLEOTIDE SEQUENCE [LARGE SCALE GENOMIC DNA]</scope>
    <source>
        <strain evidence="3 4">MCCC 1A12701</strain>
    </source>
</reference>
<dbReference type="Gene3D" id="3.40.50.1820">
    <property type="entry name" value="alpha/beta hydrolase"/>
    <property type="match status" value="1"/>
</dbReference>
<dbReference type="Proteomes" id="UP000274033">
    <property type="component" value="Unassembled WGS sequence"/>
</dbReference>
<evidence type="ECO:0000313" key="4">
    <source>
        <dbReference type="Proteomes" id="UP000274033"/>
    </source>
</evidence>
<accession>A0A3N9UU11</accession>
<dbReference type="GO" id="GO:0008236">
    <property type="term" value="F:serine-type peptidase activity"/>
    <property type="evidence" value="ECO:0007669"/>
    <property type="project" value="InterPro"/>
</dbReference>
<dbReference type="EMBL" id="RRCT01000004">
    <property type="protein sequence ID" value="RQW75386.1"/>
    <property type="molecule type" value="Genomic_DNA"/>
</dbReference>
<dbReference type="Pfam" id="PF00326">
    <property type="entry name" value="Peptidase_S9"/>
    <property type="match status" value="1"/>
</dbReference>
<proteinExistence type="predicted"/>
<comment type="caution">
    <text evidence="3">The sequence shown here is derived from an EMBL/GenBank/DDBJ whole genome shotgun (WGS) entry which is preliminary data.</text>
</comment>
<dbReference type="GO" id="GO:0052689">
    <property type="term" value="F:carboxylic ester hydrolase activity"/>
    <property type="evidence" value="ECO:0007669"/>
    <property type="project" value="UniProtKB-ARBA"/>
</dbReference>
<dbReference type="OrthoDB" id="31158at2"/>
<name>A0A3N9UU11_9BACI</name>
<evidence type="ECO:0000259" key="2">
    <source>
        <dbReference type="Pfam" id="PF00326"/>
    </source>
</evidence>
<dbReference type="InterPro" id="IPR050261">
    <property type="entry name" value="FrsA_esterase"/>
</dbReference>
<keyword evidence="1" id="KW-0378">Hydrolase</keyword>
<protein>
    <submittedName>
        <fullName evidence="3">Esterase</fullName>
    </submittedName>
</protein>
<dbReference type="InterPro" id="IPR029058">
    <property type="entry name" value="AB_hydrolase_fold"/>
</dbReference>
<dbReference type="RefSeq" id="WP_124763688.1">
    <property type="nucleotide sequence ID" value="NZ_JAFBDY010000003.1"/>
</dbReference>
<dbReference type="GO" id="GO:0006508">
    <property type="term" value="P:proteolysis"/>
    <property type="evidence" value="ECO:0007669"/>
    <property type="project" value="InterPro"/>
</dbReference>
<evidence type="ECO:0000313" key="3">
    <source>
        <dbReference type="EMBL" id="RQW75386.1"/>
    </source>
</evidence>
<keyword evidence="4" id="KW-1185">Reference proteome</keyword>
<gene>
    <name evidence="3" type="ORF">EBB45_06470</name>
</gene>
<feature type="domain" description="Peptidase S9 prolyl oligopeptidase catalytic" evidence="2">
    <location>
        <begin position="86"/>
        <end position="253"/>
    </location>
</feature>
<dbReference type="AlphaFoldDB" id="A0A3N9UU11"/>
<dbReference type="PANTHER" id="PTHR22946">
    <property type="entry name" value="DIENELACTONE HYDROLASE DOMAIN-CONTAINING PROTEIN-RELATED"/>
    <property type="match status" value="1"/>
</dbReference>
<evidence type="ECO:0000256" key="1">
    <source>
        <dbReference type="ARBA" id="ARBA00022801"/>
    </source>
</evidence>
<organism evidence="3 4">
    <name type="scientific">Lysinibacillus composti</name>
    <dbReference type="NCBI Taxonomy" id="720633"/>
    <lineage>
        <taxon>Bacteria</taxon>
        <taxon>Bacillati</taxon>
        <taxon>Bacillota</taxon>
        <taxon>Bacilli</taxon>
        <taxon>Bacillales</taxon>
        <taxon>Bacillaceae</taxon>
        <taxon>Lysinibacillus</taxon>
    </lineage>
</organism>
<sequence length="259" mass="29745">MIVQDDMWRNIPLIHVFDEKMNESTPVVIFLHGFLSAKEHNLHYAYQFVKKGMRVIMPDAYLHGERSKGLNEMQMNIDFWKIVLSSIKEVNTIYEELVTRGLLASNKIGLAGTSMGGIVTSGCLKKYDWIRTAAICMGAPGYNELADYQMKQIEAKGIKLPITSQQKEQIQHSLAEYDITNEPKAFNTRPVLFYHGKKDKVVPFQPTYDFYLKLRSYYEQSPKSLKFIEEPREGHKVNRNGVLAVTDWLAQHLAVKVSL</sequence>
<dbReference type="PANTHER" id="PTHR22946:SF9">
    <property type="entry name" value="POLYKETIDE TRANSFERASE AF380"/>
    <property type="match status" value="1"/>
</dbReference>
<dbReference type="InterPro" id="IPR001375">
    <property type="entry name" value="Peptidase_S9_cat"/>
</dbReference>